<keyword evidence="3" id="KW-1185">Reference proteome</keyword>
<comment type="caution">
    <text evidence="2">The sequence shown here is derived from an EMBL/GenBank/DDBJ whole genome shotgun (WGS) entry which is preliminary data.</text>
</comment>
<gene>
    <name evidence="2" type="ORF">CEXT_180201</name>
</gene>
<feature type="chain" id="PRO_5043719282" description="Secreted protein" evidence="1">
    <location>
        <begin position="16"/>
        <end position="93"/>
    </location>
</feature>
<dbReference type="EMBL" id="BPLR01005664">
    <property type="protein sequence ID" value="GIY04070.1"/>
    <property type="molecule type" value="Genomic_DNA"/>
</dbReference>
<reference evidence="2 3" key="1">
    <citation type="submission" date="2021-06" db="EMBL/GenBank/DDBJ databases">
        <title>Caerostris extrusa draft genome.</title>
        <authorList>
            <person name="Kono N."/>
            <person name="Arakawa K."/>
        </authorList>
    </citation>
    <scope>NUCLEOTIDE SEQUENCE [LARGE SCALE GENOMIC DNA]</scope>
</reference>
<keyword evidence="1" id="KW-0732">Signal</keyword>
<evidence type="ECO:0000313" key="3">
    <source>
        <dbReference type="Proteomes" id="UP001054945"/>
    </source>
</evidence>
<proteinExistence type="predicted"/>
<dbReference type="Proteomes" id="UP001054945">
    <property type="component" value="Unassembled WGS sequence"/>
</dbReference>
<evidence type="ECO:0008006" key="4">
    <source>
        <dbReference type="Google" id="ProtNLM"/>
    </source>
</evidence>
<accession>A0AAV4Q7V1</accession>
<sequence>MVSCLLLSVIDACAAWWDLQKLMMLDAMWHQCSCCPLLSFIDARAAWGICRCSCGLGGFADAQATCYCLSTMLMQPGAVCYQCSSYLVGSAIT</sequence>
<evidence type="ECO:0000313" key="2">
    <source>
        <dbReference type="EMBL" id="GIY04070.1"/>
    </source>
</evidence>
<organism evidence="2 3">
    <name type="scientific">Caerostris extrusa</name>
    <name type="common">Bark spider</name>
    <name type="synonym">Caerostris bankana</name>
    <dbReference type="NCBI Taxonomy" id="172846"/>
    <lineage>
        <taxon>Eukaryota</taxon>
        <taxon>Metazoa</taxon>
        <taxon>Ecdysozoa</taxon>
        <taxon>Arthropoda</taxon>
        <taxon>Chelicerata</taxon>
        <taxon>Arachnida</taxon>
        <taxon>Araneae</taxon>
        <taxon>Araneomorphae</taxon>
        <taxon>Entelegynae</taxon>
        <taxon>Araneoidea</taxon>
        <taxon>Araneidae</taxon>
        <taxon>Caerostris</taxon>
    </lineage>
</organism>
<feature type="signal peptide" evidence="1">
    <location>
        <begin position="1"/>
        <end position="15"/>
    </location>
</feature>
<dbReference type="AlphaFoldDB" id="A0AAV4Q7V1"/>
<evidence type="ECO:0000256" key="1">
    <source>
        <dbReference type="SAM" id="SignalP"/>
    </source>
</evidence>
<name>A0AAV4Q7V1_CAEEX</name>
<protein>
    <recommendedName>
        <fullName evidence="4">Secreted protein</fullName>
    </recommendedName>
</protein>